<dbReference type="PANTHER" id="PTHR35791:SF1">
    <property type="entry name" value="UPF0754 MEMBRANE PROTEIN YHEB"/>
    <property type="match status" value="1"/>
</dbReference>
<evidence type="ECO:0000313" key="8">
    <source>
        <dbReference type="Proteomes" id="UP000473648"/>
    </source>
</evidence>
<evidence type="ECO:0000256" key="3">
    <source>
        <dbReference type="ARBA" id="ARBA00022692"/>
    </source>
</evidence>
<feature type="transmembrane region" description="Helical" evidence="6">
    <location>
        <begin position="12"/>
        <end position="31"/>
    </location>
</feature>
<protein>
    <submittedName>
        <fullName evidence="7">DUF445 family protein</fullName>
    </submittedName>
</protein>
<comment type="similarity">
    <text evidence="2">Belongs to the UPF0754 family.</text>
</comment>
<evidence type="ECO:0000313" key="7">
    <source>
        <dbReference type="EMBL" id="MQM73012.1"/>
    </source>
</evidence>
<comment type="subcellular location">
    <subcellularLocation>
        <location evidence="1">Endomembrane system</location>
    </subcellularLocation>
</comment>
<dbReference type="GO" id="GO:0012505">
    <property type="term" value="C:endomembrane system"/>
    <property type="evidence" value="ECO:0007669"/>
    <property type="project" value="UniProtKB-SubCell"/>
</dbReference>
<evidence type="ECO:0000256" key="4">
    <source>
        <dbReference type="ARBA" id="ARBA00022989"/>
    </source>
</evidence>
<dbReference type="PANTHER" id="PTHR35791">
    <property type="entry name" value="UPF0754 MEMBRANE PROTEIN YHEB"/>
    <property type="match status" value="1"/>
</dbReference>
<feature type="transmembrane region" description="Helical" evidence="6">
    <location>
        <begin position="275"/>
        <end position="293"/>
    </location>
</feature>
<dbReference type="Pfam" id="PF04286">
    <property type="entry name" value="DUF445"/>
    <property type="match status" value="2"/>
</dbReference>
<dbReference type="Proteomes" id="UP000473648">
    <property type="component" value="Unassembled WGS sequence"/>
</dbReference>
<organism evidence="7 8">
    <name type="scientific">Candidatus Pseudoramibacter fermentans</name>
    <dbReference type="NCBI Taxonomy" id="2594427"/>
    <lineage>
        <taxon>Bacteria</taxon>
        <taxon>Bacillati</taxon>
        <taxon>Bacillota</taxon>
        <taxon>Clostridia</taxon>
        <taxon>Eubacteriales</taxon>
        <taxon>Eubacteriaceae</taxon>
        <taxon>Pseudoramibacter</taxon>
    </lineage>
</organism>
<sequence length="294" mass="32778">MHILRTISGPLIGALIGYFTNFIAVKMLFFPKYEVRIFGKRLPFTPGAIPKGRKRLARKAGDVIANRLITKEAVVSRMTEPEFEEAMVGRIESLFTQSIGEMVTNAGHSEEKSAQMKEKITASMTDSIVSSIEQIDFEQLVRDKGIAMIKQKLAGSLIGAFVTDNMLNSFVTPIASALRDYVETDGRDLVREQVAIKVDHLFGHSPESLLQRVDVQHEQIQRVIRNKYRAIAEEGVDRILKKINVSDIVAEAIDAMSVDELEEMVLSVMKKEFDMIVNLGAIIGFVLGLLNLVV</sequence>
<keyword evidence="5 6" id="KW-0472">Membrane</keyword>
<dbReference type="EMBL" id="VOGB01000004">
    <property type="protein sequence ID" value="MQM73012.1"/>
    <property type="molecule type" value="Genomic_DNA"/>
</dbReference>
<gene>
    <name evidence="7" type="ORF">FRC53_06240</name>
</gene>
<keyword evidence="8" id="KW-1185">Reference proteome</keyword>
<name>A0A6L5GSG4_9FIRM</name>
<proteinExistence type="inferred from homology"/>
<comment type="caution">
    <text evidence="7">The sequence shown here is derived from an EMBL/GenBank/DDBJ whole genome shotgun (WGS) entry which is preliminary data.</text>
</comment>
<evidence type="ECO:0000256" key="5">
    <source>
        <dbReference type="ARBA" id="ARBA00023136"/>
    </source>
</evidence>
<keyword evidence="3 6" id="KW-0812">Transmembrane</keyword>
<evidence type="ECO:0000256" key="1">
    <source>
        <dbReference type="ARBA" id="ARBA00004308"/>
    </source>
</evidence>
<evidence type="ECO:0000256" key="2">
    <source>
        <dbReference type="ARBA" id="ARBA00008053"/>
    </source>
</evidence>
<keyword evidence="4 6" id="KW-1133">Transmembrane helix</keyword>
<dbReference type="AlphaFoldDB" id="A0A6L5GSG4"/>
<evidence type="ECO:0000256" key="6">
    <source>
        <dbReference type="SAM" id="Phobius"/>
    </source>
</evidence>
<reference evidence="7" key="1">
    <citation type="journal article" date="2020" name="Appl. Environ. Microbiol.">
        <title>Medium-Chain Fatty Acid Synthesis by 'Candidatus Weimeria bifida' gen. nov., sp. nov., and 'Candidatus Pseudoramibacter fermentans' sp. nov.</title>
        <authorList>
            <person name="Scarborough M.J."/>
            <person name="Myers K.S."/>
            <person name="Donohue T.J."/>
            <person name="Noguera D.R."/>
        </authorList>
    </citation>
    <scope>NUCLEOTIDE SEQUENCE</scope>
    <source>
        <strain evidence="7">EUB1.1</strain>
    </source>
</reference>
<dbReference type="InterPro" id="IPR007383">
    <property type="entry name" value="DUF445"/>
</dbReference>
<accession>A0A6L5GSG4</accession>